<evidence type="ECO:0000256" key="5">
    <source>
        <dbReference type="ARBA" id="ARBA00022771"/>
    </source>
</evidence>
<dbReference type="CDD" id="cd04475">
    <property type="entry name" value="RPA1_DBD_B"/>
    <property type="match status" value="1"/>
</dbReference>
<organism evidence="15 17">
    <name type="scientific">Adineta steineri</name>
    <dbReference type="NCBI Taxonomy" id="433720"/>
    <lineage>
        <taxon>Eukaryota</taxon>
        <taxon>Metazoa</taxon>
        <taxon>Spiralia</taxon>
        <taxon>Gnathifera</taxon>
        <taxon>Rotifera</taxon>
        <taxon>Eurotatoria</taxon>
        <taxon>Bdelloidea</taxon>
        <taxon>Adinetida</taxon>
        <taxon>Adinetidae</taxon>
        <taxon>Adineta</taxon>
    </lineage>
</organism>
<dbReference type="GO" id="GO:0008270">
    <property type="term" value="F:zinc ion binding"/>
    <property type="evidence" value="ECO:0007669"/>
    <property type="project" value="UniProtKB-KW"/>
</dbReference>
<accession>A0A815EZF4</accession>
<keyword evidence="7 9" id="KW-0238">DNA-binding</keyword>
<dbReference type="GO" id="GO:0003677">
    <property type="term" value="F:DNA binding"/>
    <property type="evidence" value="ECO:0007669"/>
    <property type="project" value="UniProtKB-KW"/>
</dbReference>
<dbReference type="GO" id="GO:0006260">
    <property type="term" value="P:DNA replication"/>
    <property type="evidence" value="ECO:0007669"/>
    <property type="project" value="UniProtKB-KW"/>
</dbReference>
<dbReference type="InterPro" id="IPR003871">
    <property type="entry name" value="RFA1B/D_OB_1st"/>
</dbReference>
<keyword evidence="8 9" id="KW-0539">Nucleus</keyword>
<evidence type="ECO:0000256" key="10">
    <source>
        <dbReference type="SAM" id="MobiDB-lite"/>
    </source>
</evidence>
<dbReference type="InterPro" id="IPR012340">
    <property type="entry name" value="NA-bd_OB-fold"/>
</dbReference>
<dbReference type="NCBIfam" id="TIGR00617">
    <property type="entry name" value="rpa1"/>
    <property type="match status" value="1"/>
</dbReference>
<evidence type="ECO:0000259" key="13">
    <source>
        <dbReference type="Pfam" id="PF08646"/>
    </source>
</evidence>
<comment type="subunit">
    <text evidence="9">Component of the heterotrimeric canonical replication protein A complex (RPA).</text>
</comment>
<evidence type="ECO:0000256" key="9">
    <source>
        <dbReference type="RuleBase" id="RU364130"/>
    </source>
</evidence>
<dbReference type="CDD" id="cd04474">
    <property type="entry name" value="RPA1_DBD_A"/>
    <property type="match status" value="1"/>
</dbReference>
<evidence type="ECO:0000256" key="6">
    <source>
        <dbReference type="ARBA" id="ARBA00022833"/>
    </source>
</evidence>
<keyword evidence="5 9" id="KW-0863">Zinc-finger</keyword>
<protein>
    <recommendedName>
        <fullName evidence="9">Replication protein A subunit</fullName>
    </recommendedName>
</protein>
<dbReference type="EMBL" id="CAJNOE010000713">
    <property type="protein sequence ID" value="CAF1316783.1"/>
    <property type="molecule type" value="Genomic_DNA"/>
</dbReference>
<dbReference type="GO" id="GO:0006310">
    <property type="term" value="P:DNA recombination"/>
    <property type="evidence" value="ECO:0007669"/>
    <property type="project" value="InterPro"/>
</dbReference>
<dbReference type="Pfam" id="PF04057">
    <property type="entry name" value="Rep-A_N"/>
    <property type="match status" value="1"/>
</dbReference>
<gene>
    <name evidence="15" type="ORF">IZO911_LOCUS34919</name>
    <name evidence="16" type="ORF">KXQ929_LOCUS19471</name>
</gene>
<dbReference type="Pfam" id="PF08646">
    <property type="entry name" value="Rep_fac-A_C"/>
    <property type="match status" value="1"/>
</dbReference>
<feature type="region of interest" description="Disordered" evidence="10">
    <location>
        <begin position="171"/>
        <end position="192"/>
    </location>
</feature>
<dbReference type="Pfam" id="PF16900">
    <property type="entry name" value="REPA_OB_2"/>
    <property type="match status" value="1"/>
</dbReference>
<proteinExistence type="inferred from homology"/>
<dbReference type="FunFam" id="2.40.50.140:FF:000041">
    <property type="entry name" value="Replication protein A subunit"/>
    <property type="match status" value="1"/>
</dbReference>
<evidence type="ECO:0000256" key="2">
    <source>
        <dbReference type="ARBA" id="ARBA00005690"/>
    </source>
</evidence>
<evidence type="ECO:0000256" key="8">
    <source>
        <dbReference type="ARBA" id="ARBA00023242"/>
    </source>
</evidence>
<evidence type="ECO:0000259" key="11">
    <source>
        <dbReference type="Pfam" id="PF02721"/>
    </source>
</evidence>
<feature type="domain" description="Replication protein A OB" evidence="14">
    <location>
        <begin position="324"/>
        <end position="417"/>
    </location>
</feature>
<evidence type="ECO:0000313" key="15">
    <source>
        <dbReference type="EMBL" id="CAF1316783.1"/>
    </source>
</evidence>
<comment type="caution">
    <text evidence="15">The sequence shown here is derived from an EMBL/GenBank/DDBJ whole genome shotgun (WGS) entry which is preliminary data.</text>
</comment>
<dbReference type="InterPro" id="IPR013955">
    <property type="entry name" value="Rep_factor-A_C"/>
</dbReference>
<reference evidence="15" key="1">
    <citation type="submission" date="2021-02" db="EMBL/GenBank/DDBJ databases">
        <authorList>
            <person name="Nowell W R."/>
        </authorList>
    </citation>
    <scope>NUCLEOTIDE SEQUENCE</scope>
</reference>
<dbReference type="FunFam" id="2.40.50.140:FF:000064">
    <property type="entry name" value="Replication protein A subunit"/>
    <property type="match status" value="1"/>
</dbReference>
<dbReference type="EMBL" id="CAJOBB010001321">
    <property type="protein sequence ID" value="CAF3840850.1"/>
    <property type="molecule type" value="Genomic_DNA"/>
</dbReference>
<dbReference type="InterPro" id="IPR007199">
    <property type="entry name" value="Rep_factor-A_N"/>
</dbReference>
<keyword evidence="4 9" id="KW-0479">Metal-binding</keyword>
<name>A0A815EZF4_9BILA</name>
<dbReference type="FunFam" id="2.40.50.140:FF:000117">
    <property type="entry name" value="Replication protein A subunit"/>
    <property type="match status" value="1"/>
</dbReference>
<dbReference type="InterPro" id="IPR031657">
    <property type="entry name" value="REPA_OB_2"/>
</dbReference>
<keyword evidence="6 9" id="KW-0862">Zinc</keyword>
<keyword evidence="3 9" id="KW-0235">DNA replication</keyword>
<dbReference type="SUPFAM" id="SSF50249">
    <property type="entry name" value="Nucleic acid-binding proteins"/>
    <property type="match status" value="4"/>
</dbReference>
<dbReference type="InterPro" id="IPR047192">
    <property type="entry name" value="Euk_RPA1_DBD_C"/>
</dbReference>
<dbReference type="PANTHER" id="PTHR47165:SF4">
    <property type="entry name" value="OS03G0429900 PROTEIN"/>
    <property type="match status" value="1"/>
</dbReference>
<evidence type="ECO:0000259" key="12">
    <source>
        <dbReference type="Pfam" id="PF04057"/>
    </source>
</evidence>
<dbReference type="Proteomes" id="UP000663868">
    <property type="component" value="Unassembled WGS sequence"/>
</dbReference>
<dbReference type="AlphaFoldDB" id="A0A815EZF4"/>
<dbReference type="FunFam" id="2.40.50.140:FF:000090">
    <property type="entry name" value="Replication protein A subunit"/>
    <property type="match status" value="1"/>
</dbReference>
<feature type="domain" description="Replication protein A 70 kDa DNA-binding subunit B/D first OB fold" evidence="11">
    <location>
        <begin position="204"/>
        <end position="306"/>
    </location>
</feature>
<comment type="function">
    <text evidence="9">As part of the heterotrimeric replication protein A complex (RPA/RP-A), binds and stabilizes single-stranded DNA intermediates, that form during DNA replication or upon DNA stress. It prevents their reannealing and in parallel, recruits and activates different proteins and complexes involved in DNA metabolism. Thereby, it plays an essential role both in DNA replication and the cellular response to DNA damage.</text>
</comment>
<feature type="domain" description="Replication factor A C-terminal" evidence="13">
    <location>
        <begin position="478"/>
        <end position="624"/>
    </location>
</feature>
<dbReference type="Pfam" id="PF02721">
    <property type="entry name" value="DUF223"/>
    <property type="match status" value="1"/>
</dbReference>
<dbReference type="CDD" id="cd04476">
    <property type="entry name" value="RPA1_DBD_C"/>
    <property type="match status" value="1"/>
</dbReference>
<dbReference type="GO" id="GO:0006281">
    <property type="term" value="P:DNA repair"/>
    <property type="evidence" value="ECO:0007669"/>
    <property type="project" value="InterPro"/>
</dbReference>
<feature type="domain" description="Replication factor-A protein 1 N-terminal" evidence="12">
    <location>
        <begin position="6"/>
        <end position="110"/>
    </location>
</feature>
<evidence type="ECO:0000256" key="3">
    <source>
        <dbReference type="ARBA" id="ARBA00022705"/>
    </source>
</evidence>
<comment type="subcellular location">
    <subcellularLocation>
        <location evidence="1 9">Nucleus</location>
    </subcellularLocation>
</comment>
<evidence type="ECO:0000313" key="17">
    <source>
        <dbReference type="Proteomes" id="UP000663860"/>
    </source>
</evidence>
<evidence type="ECO:0000256" key="1">
    <source>
        <dbReference type="ARBA" id="ARBA00004123"/>
    </source>
</evidence>
<evidence type="ECO:0000256" key="4">
    <source>
        <dbReference type="ARBA" id="ARBA00022723"/>
    </source>
</evidence>
<evidence type="ECO:0000256" key="7">
    <source>
        <dbReference type="ARBA" id="ARBA00023125"/>
    </source>
</evidence>
<dbReference type="GO" id="GO:0005634">
    <property type="term" value="C:nucleus"/>
    <property type="evidence" value="ECO:0007669"/>
    <property type="project" value="UniProtKB-SubCell"/>
</dbReference>
<dbReference type="Proteomes" id="UP000663860">
    <property type="component" value="Unassembled WGS sequence"/>
</dbReference>
<comment type="similarity">
    <text evidence="2 9">Belongs to the replication factor A protein 1 family.</text>
</comment>
<dbReference type="PANTHER" id="PTHR47165">
    <property type="entry name" value="OS03G0429900 PROTEIN"/>
    <property type="match status" value="1"/>
</dbReference>
<sequence length="636" mass="70667">MANQRLTTGSLLRYLRGNTTEKATLQVVGIKTIDSKTDDPSGASKRYRLMLSDGKATFSSCMLGTQMNKLIETNSLKENSIVRIDRVMVNSIDKQNGRVMLMLYELEVLQSDCERIGDPVALPLTDIINNNGNGTNRLETVNNNQAQAPPPAAAAPPPATNVIRQGSKALPTLDNQKKPNGDNRFAAKGGGGNNTIDKERIINIDTLNPYMNKWTIKARVSNKGQIRNYENARGPGKLFSCDLVDQSGEIRATAFNAECDKFHSMLEMGEVYYIAKASLKAANRQFNTTNNDYEMTFNHDTIIEACDAGEGENIPQVQFNFISISEVANRAANTTCDVIGVVKSTSDMQTIVSKASQKEFTKRELLLVDEKASISVTLWGQQAEEFDGSSHPVIAFKGIKIGDFNGRTLSCFNNTLIRPDPTETQRTVELRVWYDNEGKSMDLPDLSKGADAGNRPTAVKTLSQIIAEGLGLGDKPDYVSVKAMSTLMKKDQAVYMMCPEERCGKKVVDENNGSYRCEKCNKTYNNFKWAYMVSAEISDTTGAQWITVFRNEAEALLGLTAEEFGAHKLAQSESIIEEIVRKAMNHERIFKLRAKAEQYNDERKIKFTCVGVSDIDWSSHGRRLLDEIKQMEPVQN</sequence>
<evidence type="ECO:0000259" key="14">
    <source>
        <dbReference type="Pfam" id="PF16900"/>
    </source>
</evidence>
<dbReference type="Gene3D" id="2.40.50.140">
    <property type="entry name" value="Nucleic acid-binding proteins"/>
    <property type="match status" value="4"/>
</dbReference>
<dbReference type="InterPro" id="IPR004591">
    <property type="entry name" value="Rfa1"/>
</dbReference>
<evidence type="ECO:0000313" key="16">
    <source>
        <dbReference type="EMBL" id="CAF3840850.1"/>
    </source>
</evidence>